<dbReference type="EMBL" id="MCGR01000064">
    <property type="protein sequence ID" value="ORY65646.1"/>
    <property type="molecule type" value="Genomic_DNA"/>
</dbReference>
<reference evidence="1 2" key="1">
    <citation type="submission" date="2016-07" db="EMBL/GenBank/DDBJ databases">
        <title>Pervasive Adenine N6-methylation of Active Genes in Fungi.</title>
        <authorList>
            <consortium name="DOE Joint Genome Institute"/>
            <person name="Mondo S.J."/>
            <person name="Dannebaum R.O."/>
            <person name="Kuo R.C."/>
            <person name="Labutti K."/>
            <person name="Haridas S."/>
            <person name="Kuo A."/>
            <person name="Salamov A."/>
            <person name="Ahrendt S.R."/>
            <person name="Lipzen A."/>
            <person name="Sullivan W."/>
            <person name="Andreopoulos W.B."/>
            <person name="Clum A."/>
            <person name="Lindquist E."/>
            <person name="Daum C."/>
            <person name="Ramamoorthy G.K."/>
            <person name="Gryganskyi A."/>
            <person name="Culley D."/>
            <person name="Magnuson J.K."/>
            <person name="James T.Y."/>
            <person name="O'Malley M.A."/>
            <person name="Stajich J.E."/>
            <person name="Spatafora J.W."/>
            <person name="Visel A."/>
            <person name="Grigoriev I.V."/>
        </authorList>
    </citation>
    <scope>NUCLEOTIDE SEQUENCE [LARGE SCALE GENOMIC DNA]</scope>
    <source>
        <strain evidence="1 2">62-1032</strain>
    </source>
</reference>
<accession>A0A1Y2E2V6</accession>
<keyword evidence="2" id="KW-1185">Reference proteome</keyword>
<proteinExistence type="predicted"/>
<sequence length="192" mass="21297">MLLRKRVGRCVQRSLLKSLGRETARSLGLSLGLSLRAECSKVGLPCDGCWVLPSFNHGFLHRGVVQRVWLWREKEKKREVGVGLRGWVSARGVFELAVQREVNSVQQAVDVRSSSRSWRLERACTLPNRGHGCTLEQAETFTLLTRGPGIQVRASDASQRAAISADSNAEHASLQKVIEGERLVTEERGSLP</sequence>
<organism evidence="1 2">
    <name type="scientific">Leucosporidium creatinivorum</name>
    <dbReference type="NCBI Taxonomy" id="106004"/>
    <lineage>
        <taxon>Eukaryota</taxon>
        <taxon>Fungi</taxon>
        <taxon>Dikarya</taxon>
        <taxon>Basidiomycota</taxon>
        <taxon>Pucciniomycotina</taxon>
        <taxon>Microbotryomycetes</taxon>
        <taxon>Leucosporidiales</taxon>
        <taxon>Leucosporidium</taxon>
    </lineage>
</organism>
<dbReference type="InParanoid" id="A0A1Y2E2V6"/>
<dbReference type="Proteomes" id="UP000193467">
    <property type="component" value="Unassembled WGS sequence"/>
</dbReference>
<evidence type="ECO:0000313" key="2">
    <source>
        <dbReference type="Proteomes" id="UP000193467"/>
    </source>
</evidence>
<gene>
    <name evidence="1" type="ORF">BCR35DRAFT_184157</name>
</gene>
<name>A0A1Y2E2V6_9BASI</name>
<evidence type="ECO:0000313" key="1">
    <source>
        <dbReference type="EMBL" id="ORY65646.1"/>
    </source>
</evidence>
<protein>
    <submittedName>
        <fullName evidence="1">Uncharacterized protein</fullName>
    </submittedName>
</protein>
<comment type="caution">
    <text evidence="1">The sequence shown here is derived from an EMBL/GenBank/DDBJ whole genome shotgun (WGS) entry which is preliminary data.</text>
</comment>
<dbReference type="AlphaFoldDB" id="A0A1Y2E2V6"/>